<evidence type="ECO:0000256" key="14">
    <source>
        <dbReference type="SAM" id="MobiDB-lite"/>
    </source>
</evidence>
<evidence type="ECO:0000256" key="2">
    <source>
        <dbReference type="ARBA" id="ARBA00008183"/>
    </source>
</evidence>
<comment type="subcellular location">
    <subcellularLocation>
        <location evidence="1">Mitochondrion</location>
    </subcellularLocation>
</comment>
<dbReference type="InterPro" id="IPR036524">
    <property type="entry name" value="Frataxin/CyaY_sf"/>
</dbReference>
<dbReference type="GO" id="GO:0016226">
    <property type="term" value="P:iron-sulfur cluster assembly"/>
    <property type="evidence" value="ECO:0007669"/>
    <property type="project" value="InterPro"/>
</dbReference>
<dbReference type="InterPro" id="IPR020895">
    <property type="entry name" value="Frataxin_CS"/>
</dbReference>
<evidence type="ECO:0000256" key="12">
    <source>
        <dbReference type="ARBA" id="ARBA00047990"/>
    </source>
</evidence>
<dbReference type="EMBL" id="ML978155">
    <property type="protein sequence ID" value="KAF2036227.1"/>
    <property type="molecule type" value="Genomic_DNA"/>
</dbReference>
<comment type="catalytic activity">
    <reaction evidence="12">
        <text>4 Fe(2+) + O2 + 4 H(+) = 4 Fe(3+) + 2 H2O</text>
        <dbReference type="Rhea" id="RHEA:11148"/>
        <dbReference type="ChEBI" id="CHEBI:15377"/>
        <dbReference type="ChEBI" id="CHEBI:15378"/>
        <dbReference type="ChEBI" id="CHEBI:15379"/>
        <dbReference type="ChEBI" id="CHEBI:29033"/>
        <dbReference type="ChEBI" id="CHEBI:29034"/>
        <dbReference type="EC" id="1.16.3.1"/>
    </reaction>
</comment>
<keyword evidence="11" id="KW-0496">Mitochondrion</keyword>
<dbReference type="PROSITE" id="PS50810">
    <property type="entry name" value="FRATAXIN_2"/>
    <property type="match status" value="1"/>
</dbReference>
<proteinExistence type="inferred from homology"/>
<keyword evidence="6" id="KW-0410">Iron transport</keyword>
<keyword evidence="13" id="KW-0175">Coiled coil</keyword>
<keyword evidence="8" id="KW-0560">Oxidoreductase</keyword>
<keyword evidence="5" id="KW-0813">Transport</keyword>
<dbReference type="SMART" id="SM01219">
    <property type="entry name" value="Frataxin_Cyay"/>
    <property type="match status" value="1"/>
</dbReference>
<dbReference type="InterPro" id="IPR002908">
    <property type="entry name" value="Frataxin/CyaY"/>
</dbReference>
<evidence type="ECO:0000256" key="13">
    <source>
        <dbReference type="SAM" id="Coils"/>
    </source>
</evidence>
<evidence type="ECO:0000256" key="10">
    <source>
        <dbReference type="ARBA" id="ARBA00023065"/>
    </source>
</evidence>
<dbReference type="NCBIfam" id="TIGR03422">
    <property type="entry name" value="mito_frataxin"/>
    <property type="match status" value="1"/>
</dbReference>
<feature type="region of interest" description="Disordered" evidence="14">
    <location>
        <begin position="60"/>
        <end position="88"/>
    </location>
</feature>
<keyword evidence="9" id="KW-0408">Iron</keyword>
<dbReference type="EC" id="1.16.3.1" evidence="3"/>
<name>A0A9P4LTX1_9PLEO</name>
<evidence type="ECO:0000256" key="3">
    <source>
        <dbReference type="ARBA" id="ARBA00013107"/>
    </source>
</evidence>
<sequence length="203" mass="22924">MRSATRFSSAALRRAIRTPLRVQSPANCVIARATAAYGPKYNNGTAVRSFSLSMYTRSIMPDAENPKPKESEDQEQPTSPTEISTTEFHERADQYLNELVERLEEAQEKDPQIEVEYSAGVLEVKAKEHSYVLNKQPPNRQIWLSSPISGPKRFDWVVSQESMNFKEGSGQGDWVYLRDGSSLTEILRKELGVDVSVDDEVPR</sequence>
<dbReference type="Gene3D" id="3.30.920.10">
    <property type="entry name" value="Frataxin/CyaY"/>
    <property type="match status" value="1"/>
</dbReference>
<keyword evidence="10" id="KW-0406">Ion transport</keyword>
<dbReference type="Pfam" id="PF01491">
    <property type="entry name" value="Frataxin_Cyay"/>
    <property type="match status" value="1"/>
</dbReference>
<accession>A0A9P4LTX1</accession>
<evidence type="ECO:0000313" key="16">
    <source>
        <dbReference type="Proteomes" id="UP000799777"/>
    </source>
</evidence>
<evidence type="ECO:0000256" key="11">
    <source>
        <dbReference type="ARBA" id="ARBA00023128"/>
    </source>
</evidence>
<dbReference type="AlphaFoldDB" id="A0A9P4LTX1"/>
<evidence type="ECO:0000256" key="9">
    <source>
        <dbReference type="ARBA" id="ARBA00023004"/>
    </source>
</evidence>
<dbReference type="InterPro" id="IPR017789">
    <property type="entry name" value="Frataxin"/>
</dbReference>
<gene>
    <name evidence="15" type="ORF">EK21DRAFT_96183</name>
</gene>
<dbReference type="NCBIfam" id="TIGR03421">
    <property type="entry name" value="FeS_CyaY"/>
    <property type="match status" value="1"/>
</dbReference>
<dbReference type="FunFam" id="3.30.920.10:FF:000004">
    <property type="entry name" value="Mitochondrial chaperone Frataxin"/>
    <property type="match status" value="1"/>
</dbReference>
<dbReference type="GO" id="GO:0005739">
    <property type="term" value="C:mitochondrion"/>
    <property type="evidence" value="ECO:0007669"/>
    <property type="project" value="UniProtKB-SubCell"/>
</dbReference>
<comment type="caution">
    <text evidence="15">The sequence shown here is derived from an EMBL/GenBank/DDBJ whole genome shotgun (WGS) entry which is preliminary data.</text>
</comment>
<dbReference type="GO" id="GO:0008199">
    <property type="term" value="F:ferric iron binding"/>
    <property type="evidence" value="ECO:0007669"/>
    <property type="project" value="InterPro"/>
</dbReference>
<dbReference type="GO" id="GO:0034986">
    <property type="term" value="F:iron chaperone activity"/>
    <property type="evidence" value="ECO:0007669"/>
    <property type="project" value="TreeGrafter"/>
</dbReference>
<dbReference type="Proteomes" id="UP000799777">
    <property type="component" value="Unassembled WGS sequence"/>
</dbReference>
<comment type="similarity">
    <text evidence="2">Belongs to the frataxin family.</text>
</comment>
<dbReference type="PANTHER" id="PTHR16821">
    <property type="entry name" value="FRATAXIN"/>
    <property type="match status" value="1"/>
</dbReference>
<feature type="compositionally biased region" description="Polar residues" evidence="14">
    <location>
        <begin position="76"/>
        <end position="86"/>
    </location>
</feature>
<dbReference type="GO" id="GO:0008198">
    <property type="term" value="F:ferrous iron binding"/>
    <property type="evidence" value="ECO:0007669"/>
    <property type="project" value="TreeGrafter"/>
</dbReference>
<evidence type="ECO:0000256" key="6">
    <source>
        <dbReference type="ARBA" id="ARBA00022496"/>
    </source>
</evidence>
<feature type="coiled-coil region" evidence="13">
    <location>
        <begin position="89"/>
        <end position="116"/>
    </location>
</feature>
<evidence type="ECO:0000256" key="7">
    <source>
        <dbReference type="ARBA" id="ARBA00022946"/>
    </source>
</evidence>
<dbReference type="PROSITE" id="PS01344">
    <property type="entry name" value="FRATAXIN_1"/>
    <property type="match status" value="1"/>
</dbReference>
<evidence type="ECO:0000256" key="4">
    <source>
        <dbReference type="ARBA" id="ARBA00022434"/>
    </source>
</evidence>
<dbReference type="GO" id="GO:0006826">
    <property type="term" value="P:iron ion transport"/>
    <property type="evidence" value="ECO:0007669"/>
    <property type="project" value="UniProtKB-KW"/>
</dbReference>
<reference evidence="15" key="1">
    <citation type="journal article" date="2020" name="Stud. Mycol.">
        <title>101 Dothideomycetes genomes: a test case for predicting lifestyles and emergence of pathogens.</title>
        <authorList>
            <person name="Haridas S."/>
            <person name="Albert R."/>
            <person name="Binder M."/>
            <person name="Bloem J."/>
            <person name="Labutti K."/>
            <person name="Salamov A."/>
            <person name="Andreopoulos B."/>
            <person name="Baker S."/>
            <person name="Barry K."/>
            <person name="Bills G."/>
            <person name="Bluhm B."/>
            <person name="Cannon C."/>
            <person name="Castanera R."/>
            <person name="Culley D."/>
            <person name="Daum C."/>
            <person name="Ezra D."/>
            <person name="Gonzalez J."/>
            <person name="Henrissat B."/>
            <person name="Kuo A."/>
            <person name="Liang C."/>
            <person name="Lipzen A."/>
            <person name="Lutzoni F."/>
            <person name="Magnuson J."/>
            <person name="Mondo S."/>
            <person name="Nolan M."/>
            <person name="Ohm R."/>
            <person name="Pangilinan J."/>
            <person name="Park H.-J."/>
            <person name="Ramirez L."/>
            <person name="Alfaro M."/>
            <person name="Sun H."/>
            <person name="Tritt A."/>
            <person name="Yoshinaga Y."/>
            <person name="Zwiers L.-H."/>
            <person name="Turgeon B."/>
            <person name="Goodwin S."/>
            <person name="Spatafora J."/>
            <person name="Crous P."/>
            <person name="Grigoriev I."/>
        </authorList>
    </citation>
    <scope>NUCLEOTIDE SEQUENCE</scope>
    <source>
        <strain evidence="15">CBS 110217</strain>
    </source>
</reference>
<dbReference type="PANTHER" id="PTHR16821:SF2">
    <property type="entry name" value="FRATAXIN, MITOCHONDRIAL"/>
    <property type="match status" value="1"/>
</dbReference>
<dbReference type="GO" id="GO:0051537">
    <property type="term" value="F:2 iron, 2 sulfur cluster binding"/>
    <property type="evidence" value="ECO:0007669"/>
    <property type="project" value="TreeGrafter"/>
</dbReference>
<dbReference type="OrthoDB" id="1897642at2759"/>
<evidence type="ECO:0000313" key="15">
    <source>
        <dbReference type="EMBL" id="KAF2036227.1"/>
    </source>
</evidence>
<evidence type="ECO:0000256" key="5">
    <source>
        <dbReference type="ARBA" id="ARBA00022448"/>
    </source>
</evidence>
<dbReference type="GO" id="GO:0006879">
    <property type="term" value="P:intracellular iron ion homeostasis"/>
    <property type="evidence" value="ECO:0007669"/>
    <property type="project" value="UniProtKB-KW"/>
</dbReference>
<dbReference type="GO" id="GO:0004322">
    <property type="term" value="F:ferroxidase activity"/>
    <property type="evidence" value="ECO:0007669"/>
    <property type="project" value="UniProtKB-EC"/>
</dbReference>
<evidence type="ECO:0000256" key="8">
    <source>
        <dbReference type="ARBA" id="ARBA00023002"/>
    </source>
</evidence>
<keyword evidence="16" id="KW-1185">Reference proteome</keyword>
<keyword evidence="7" id="KW-0809">Transit peptide</keyword>
<evidence type="ECO:0000256" key="1">
    <source>
        <dbReference type="ARBA" id="ARBA00004173"/>
    </source>
</evidence>
<dbReference type="SUPFAM" id="SSF55387">
    <property type="entry name" value="Frataxin/Nqo15-like"/>
    <property type="match status" value="1"/>
</dbReference>
<keyword evidence="4" id="KW-0409">Iron storage</keyword>
<protein>
    <recommendedName>
        <fullName evidence="3">ferroxidase</fullName>
        <ecNumber evidence="3">1.16.3.1</ecNumber>
    </recommendedName>
</protein>
<organism evidence="15 16">
    <name type="scientific">Setomelanomma holmii</name>
    <dbReference type="NCBI Taxonomy" id="210430"/>
    <lineage>
        <taxon>Eukaryota</taxon>
        <taxon>Fungi</taxon>
        <taxon>Dikarya</taxon>
        <taxon>Ascomycota</taxon>
        <taxon>Pezizomycotina</taxon>
        <taxon>Dothideomycetes</taxon>
        <taxon>Pleosporomycetidae</taxon>
        <taxon>Pleosporales</taxon>
        <taxon>Pleosporineae</taxon>
        <taxon>Phaeosphaeriaceae</taxon>
        <taxon>Setomelanomma</taxon>
    </lineage>
</organism>